<sequence length="40" mass="4795">MREVGTYIESKIIRLLVKSQVSYNKFRYNSKINIEKSPFN</sequence>
<name>A0A3B0YW44_9ZZZZ</name>
<organism evidence="1">
    <name type="scientific">hydrothermal vent metagenome</name>
    <dbReference type="NCBI Taxonomy" id="652676"/>
    <lineage>
        <taxon>unclassified sequences</taxon>
        <taxon>metagenomes</taxon>
        <taxon>ecological metagenomes</taxon>
    </lineage>
</organism>
<gene>
    <name evidence="1" type="ORF">MNBD_GAMMA12-535</name>
</gene>
<dbReference type="EMBL" id="UOFL01000041">
    <property type="protein sequence ID" value="VAW73144.1"/>
    <property type="molecule type" value="Genomic_DNA"/>
</dbReference>
<accession>A0A3B0YW44</accession>
<protein>
    <submittedName>
        <fullName evidence="1">Uncharacterized protein</fullName>
    </submittedName>
</protein>
<proteinExistence type="predicted"/>
<evidence type="ECO:0000313" key="1">
    <source>
        <dbReference type="EMBL" id="VAW73144.1"/>
    </source>
</evidence>
<reference evidence="1" key="1">
    <citation type="submission" date="2018-06" db="EMBL/GenBank/DDBJ databases">
        <authorList>
            <person name="Zhirakovskaya E."/>
        </authorList>
    </citation>
    <scope>NUCLEOTIDE SEQUENCE</scope>
</reference>
<dbReference type="AlphaFoldDB" id="A0A3B0YW44"/>